<evidence type="ECO:0000256" key="6">
    <source>
        <dbReference type="RuleBase" id="RU363032"/>
    </source>
</evidence>
<keyword evidence="5 6" id="KW-0472">Membrane</keyword>
<sequence length="246" mass="25667">MSFLSGVPVPAWPLAAPGELAAPADDGPGNPWFSWRYVHDNAGEILSALQFHAGLTARAVIIALIVALPLAVVSYWWRPLTGPILALSGVLYTIPSLALLALVAPAVGTTSDTSVLIALVLYALLVLTRNSLAGLTQVPAEVRDAAAGMGYGRLGRLWRIELPLALPGILTGLRLATVSTVALVTVGSLIGKGGLGEMILGGFRNNFYKAEIMTGTLLCVGLALVLDLALAGVGRLLTPWTRERSS</sequence>
<evidence type="ECO:0000313" key="9">
    <source>
        <dbReference type="Proteomes" id="UP000681340"/>
    </source>
</evidence>
<dbReference type="CDD" id="cd06261">
    <property type="entry name" value="TM_PBP2"/>
    <property type="match status" value="1"/>
</dbReference>
<dbReference type="InterPro" id="IPR035906">
    <property type="entry name" value="MetI-like_sf"/>
</dbReference>
<keyword evidence="4 6" id="KW-1133">Transmembrane helix</keyword>
<accession>A0A919S6G5</accession>
<gene>
    <name evidence="8" type="ORF">Aau02nite_18120</name>
</gene>
<feature type="transmembrane region" description="Helical" evidence="6">
    <location>
        <begin position="164"/>
        <end position="191"/>
    </location>
</feature>
<protein>
    <submittedName>
        <fullName evidence="8">Glycine/betaine ABC transporter permease</fullName>
    </submittedName>
</protein>
<comment type="similarity">
    <text evidence="6">Belongs to the binding-protein-dependent transport system permease family.</text>
</comment>
<feature type="transmembrane region" description="Helical" evidence="6">
    <location>
        <begin position="212"/>
        <end position="237"/>
    </location>
</feature>
<comment type="caution">
    <text evidence="8">The sequence shown here is derived from an EMBL/GenBank/DDBJ whole genome shotgun (WGS) entry which is preliminary data.</text>
</comment>
<dbReference type="GO" id="GO:0005886">
    <property type="term" value="C:plasma membrane"/>
    <property type="evidence" value="ECO:0007669"/>
    <property type="project" value="UniProtKB-SubCell"/>
</dbReference>
<dbReference type="Proteomes" id="UP000681340">
    <property type="component" value="Unassembled WGS sequence"/>
</dbReference>
<keyword evidence="9" id="KW-1185">Reference proteome</keyword>
<dbReference type="PANTHER" id="PTHR30177:SF4">
    <property type="entry name" value="OSMOPROTECTANT IMPORT PERMEASE PROTEIN OSMW"/>
    <property type="match status" value="1"/>
</dbReference>
<dbReference type="InterPro" id="IPR051204">
    <property type="entry name" value="ABC_transp_perm/SBD"/>
</dbReference>
<proteinExistence type="inferred from homology"/>
<name>A0A919S6G5_9ACTN</name>
<reference evidence="8" key="1">
    <citation type="submission" date="2021-03" db="EMBL/GenBank/DDBJ databases">
        <title>Whole genome shotgun sequence of Actinoplanes auranticolor NBRC 12245.</title>
        <authorList>
            <person name="Komaki H."/>
            <person name="Tamura T."/>
        </authorList>
    </citation>
    <scope>NUCLEOTIDE SEQUENCE</scope>
    <source>
        <strain evidence="8">NBRC 12245</strain>
    </source>
</reference>
<dbReference type="GO" id="GO:0031460">
    <property type="term" value="P:glycine betaine transport"/>
    <property type="evidence" value="ECO:0007669"/>
    <property type="project" value="TreeGrafter"/>
</dbReference>
<dbReference type="PANTHER" id="PTHR30177">
    <property type="entry name" value="GLYCINE BETAINE/L-PROLINE TRANSPORT SYSTEM PERMEASE PROTEIN PROW"/>
    <property type="match status" value="1"/>
</dbReference>
<organism evidence="8 9">
    <name type="scientific">Actinoplanes auranticolor</name>
    <dbReference type="NCBI Taxonomy" id="47988"/>
    <lineage>
        <taxon>Bacteria</taxon>
        <taxon>Bacillati</taxon>
        <taxon>Actinomycetota</taxon>
        <taxon>Actinomycetes</taxon>
        <taxon>Micromonosporales</taxon>
        <taxon>Micromonosporaceae</taxon>
        <taxon>Actinoplanes</taxon>
    </lineage>
</organism>
<evidence type="ECO:0000256" key="2">
    <source>
        <dbReference type="ARBA" id="ARBA00022448"/>
    </source>
</evidence>
<dbReference type="EMBL" id="BOQL01000017">
    <property type="protein sequence ID" value="GIM65571.1"/>
    <property type="molecule type" value="Genomic_DNA"/>
</dbReference>
<evidence type="ECO:0000256" key="1">
    <source>
        <dbReference type="ARBA" id="ARBA00004141"/>
    </source>
</evidence>
<evidence type="ECO:0000313" key="8">
    <source>
        <dbReference type="EMBL" id="GIM65571.1"/>
    </source>
</evidence>
<evidence type="ECO:0000259" key="7">
    <source>
        <dbReference type="PROSITE" id="PS50928"/>
    </source>
</evidence>
<feature type="domain" description="ABC transmembrane type-1" evidence="7">
    <location>
        <begin position="49"/>
        <end position="230"/>
    </location>
</feature>
<dbReference type="AlphaFoldDB" id="A0A919S6G5"/>
<dbReference type="PROSITE" id="PS50928">
    <property type="entry name" value="ABC_TM1"/>
    <property type="match status" value="1"/>
</dbReference>
<keyword evidence="3 6" id="KW-0812">Transmembrane</keyword>
<dbReference type="Gene3D" id="1.10.3720.10">
    <property type="entry name" value="MetI-like"/>
    <property type="match status" value="1"/>
</dbReference>
<comment type="subcellular location">
    <subcellularLocation>
        <location evidence="6">Cell membrane</location>
        <topology evidence="6">Multi-pass membrane protein</topology>
    </subcellularLocation>
    <subcellularLocation>
        <location evidence="1">Membrane</location>
        <topology evidence="1">Multi-pass membrane protein</topology>
    </subcellularLocation>
</comment>
<feature type="transmembrane region" description="Helical" evidence="6">
    <location>
        <begin position="83"/>
        <end position="103"/>
    </location>
</feature>
<dbReference type="SUPFAM" id="SSF161098">
    <property type="entry name" value="MetI-like"/>
    <property type="match status" value="1"/>
</dbReference>
<dbReference type="InterPro" id="IPR000515">
    <property type="entry name" value="MetI-like"/>
</dbReference>
<dbReference type="GO" id="GO:0055085">
    <property type="term" value="P:transmembrane transport"/>
    <property type="evidence" value="ECO:0007669"/>
    <property type="project" value="InterPro"/>
</dbReference>
<evidence type="ECO:0000256" key="5">
    <source>
        <dbReference type="ARBA" id="ARBA00023136"/>
    </source>
</evidence>
<evidence type="ECO:0000256" key="3">
    <source>
        <dbReference type="ARBA" id="ARBA00022692"/>
    </source>
</evidence>
<keyword evidence="2 6" id="KW-0813">Transport</keyword>
<dbReference type="RefSeq" id="WP_212987858.1">
    <property type="nucleotide sequence ID" value="NZ_BAABEA010000017.1"/>
</dbReference>
<feature type="transmembrane region" description="Helical" evidence="6">
    <location>
        <begin position="55"/>
        <end position="77"/>
    </location>
</feature>
<feature type="transmembrane region" description="Helical" evidence="6">
    <location>
        <begin position="115"/>
        <end position="132"/>
    </location>
</feature>
<dbReference type="Pfam" id="PF00528">
    <property type="entry name" value="BPD_transp_1"/>
    <property type="match status" value="1"/>
</dbReference>
<evidence type="ECO:0000256" key="4">
    <source>
        <dbReference type="ARBA" id="ARBA00022989"/>
    </source>
</evidence>